<feature type="region of interest" description="Disordered" evidence="1">
    <location>
        <begin position="40"/>
        <end position="88"/>
    </location>
</feature>
<proteinExistence type="predicted"/>
<keyword evidence="3" id="KW-1185">Reference proteome</keyword>
<name>A0ABN7SCB6_OIKDI</name>
<protein>
    <submittedName>
        <fullName evidence="2">Oidioi.mRNA.OKI2018_I69.XSR.g14688.t1.cds</fullName>
    </submittedName>
</protein>
<feature type="compositionally biased region" description="Low complexity" evidence="1">
    <location>
        <begin position="240"/>
        <end position="251"/>
    </location>
</feature>
<accession>A0ABN7SCB6</accession>
<organism evidence="2 3">
    <name type="scientific">Oikopleura dioica</name>
    <name type="common">Tunicate</name>
    <dbReference type="NCBI Taxonomy" id="34765"/>
    <lineage>
        <taxon>Eukaryota</taxon>
        <taxon>Metazoa</taxon>
        <taxon>Chordata</taxon>
        <taxon>Tunicata</taxon>
        <taxon>Appendicularia</taxon>
        <taxon>Copelata</taxon>
        <taxon>Oikopleuridae</taxon>
        <taxon>Oikopleura</taxon>
    </lineage>
</organism>
<sequence length="437" mass="49693">MNIDKWDEYGLECDQHLYPELGAAFDVELADLLPVQAPCGGPAQHHHQYAQSKLRQTSFNPSHQLHHQPTHNSQRMFQQDASPPPREVDSLRVNQLSDEQYDTLGRSDPLLFDSSLLQQHQQAQSQFHLHSNTGIYEHEANPNNWGTFTSQLEGVEVPLGERLAELSKPDACDISVQLEYDYPPDYAPLDDHPHQSCVPIQEDPEAEHELIPIPTADPNDPDWEETARDQLGLHASSTAMEWDWSSNSNMSDESDDNMEEDFGSSNKKGNRRPRLANRSRQRIAANKRERSRMKVINKDDTGASSSDLAEQQSVIVYYTPVGEDPSQAVAHSLSWVKEPQMTGSCFPNIVPNERNGIIQTQRIRARVWYPALSERDSNTKGSVPVDLLPRPATASNSRICHAKKHTKETNFNLRKERFQEINFTMKENINEDLSNRF</sequence>
<feature type="compositionally biased region" description="Polar residues" evidence="1">
    <location>
        <begin position="49"/>
        <end position="63"/>
    </location>
</feature>
<reference evidence="2 3" key="1">
    <citation type="submission" date="2021-04" db="EMBL/GenBank/DDBJ databases">
        <authorList>
            <person name="Bliznina A."/>
        </authorList>
    </citation>
    <scope>NUCLEOTIDE SEQUENCE [LARGE SCALE GENOMIC DNA]</scope>
</reference>
<evidence type="ECO:0000313" key="2">
    <source>
        <dbReference type="EMBL" id="CAG5096584.1"/>
    </source>
</evidence>
<dbReference type="EMBL" id="OU015569">
    <property type="protein sequence ID" value="CAG5096584.1"/>
    <property type="molecule type" value="Genomic_DNA"/>
</dbReference>
<gene>
    <name evidence="2" type="ORF">OKIOD_LOCUS6246</name>
</gene>
<feature type="compositionally biased region" description="Basic residues" evidence="1">
    <location>
        <begin position="268"/>
        <end position="281"/>
    </location>
</feature>
<feature type="compositionally biased region" description="Acidic residues" evidence="1">
    <location>
        <begin position="252"/>
        <end position="262"/>
    </location>
</feature>
<feature type="compositionally biased region" description="Polar residues" evidence="1">
    <location>
        <begin position="70"/>
        <end position="81"/>
    </location>
</feature>
<evidence type="ECO:0000256" key="1">
    <source>
        <dbReference type="SAM" id="MobiDB-lite"/>
    </source>
</evidence>
<feature type="region of interest" description="Disordered" evidence="1">
    <location>
        <begin position="239"/>
        <end position="308"/>
    </location>
</feature>
<evidence type="ECO:0000313" key="3">
    <source>
        <dbReference type="Proteomes" id="UP001158576"/>
    </source>
</evidence>
<dbReference type="Proteomes" id="UP001158576">
    <property type="component" value="Chromosome XSR"/>
</dbReference>